<keyword evidence="2" id="KW-1185">Reference proteome</keyword>
<protein>
    <submittedName>
        <fullName evidence="1">Uncharacterized protein</fullName>
    </submittedName>
</protein>
<sequence>MWIPALLPLAPVCGRLSEESARRCPDSYAAERCRNRRVLVPLLLRILRASGRGPRDPRLPQPDTPGWQPLWGLLTHPGGGDDYIGTRWATNAAPGTPGACGHRWCQGDGPMR</sequence>
<gene>
    <name evidence="1" type="ORF">UY3_17756</name>
</gene>
<proteinExistence type="predicted"/>
<name>M7AQH9_CHEMY</name>
<accession>M7AQH9</accession>
<organism evidence="1 2">
    <name type="scientific">Chelonia mydas</name>
    <name type="common">Green sea-turtle</name>
    <name type="synonym">Chelonia agassizi</name>
    <dbReference type="NCBI Taxonomy" id="8469"/>
    <lineage>
        <taxon>Eukaryota</taxon>
        <taxon>Metazoa</taxon>
        <taxon>Chordata</taxon>
        <taxon>Craniata</taxon>
        <taxon>Vertebrata</taxon>
        <taxon>Euteleostomi</taxon>
        <taxon>Archelosauria</taxon>
        <taxon>Testudinata</taxon>
        <taxon>Testudines</taxon>
        <taxon>Cryptodira</taxon>
        <taxon>Durocryptodira</taxon>
        <taxon>Americhelydia</taxon>
        <taxon>Chelonioidea</taxon>
        <taxon>Cheloniidae</taxon>
        <taxon>Chelonia</taxon>
    </lineage>
</organism>
<dbReference type="EMBL" id="KB594214">
    <property type="protein sequence ID" value="EMP25075.1"/>
    <property type="molecule type" value="Genomic_DNA"/>
</dbReference>
<evidence type="ECO:0000313" key="1">
    <source>
        <dbReference type="EMBL" id="EMP25075.1"/>
    </source>
</evidence>
<dbReference type="AlphaFoldDB" id="M7AQH9"/>
<evidence type="ECO:0000313" key="2">
    <source>
        <dbReference type="Proteomes" id="UP000031443"/>
    </source>
</evidence>
<reference evidence="2" key="1">
    <citation type="journal article" date="2013" name="Nat. Genet.">
        <title>The draft genomes of soft-shell turtle and green sea turtle yield insights into the development and evolution of the turtle-specific body plan.</title>
        <authorList>
            <person name="Wang Z."/>
            <person name="Pascual-Anaya J."/>
            <person name="Zadissa A."/>
            <person name="Li W."/>
            <person name="Niimura Y."/>
            <person name="Huang Z."/>
            <person name="Li C."/>
            <person name="White S."/>
            <person name="Xiong Z."/>
            <person name="Fang D."/>
            <person name="Wang B."/>
            <person name="Ming Y."/>
            <person name="Chen Y."/>
            <person name="Zheng Y."/>
            <person name="Kuraku S."/>
            <person name="Pignatelli M."/>
            <person name="Herrero J."/>
            <person name="Beal K."/>
            <person name="Nozawa M."/>
            <person name="Li Q."/>
            <person name="Wang J."/>
            <person name="Zhang H."/>
            <person name="Yu L."/>
            <person name="Shigenobu S."/>
            <person name="Wang J."/>
            <person name="Liu J."/>
            <person name="Flicek P."/>
            <person name="Searle S."/>
            <person name="Wang J."/>
            <person name="Kuratani S."/>
            <person name="Yin Y."/>
            <person name="Aken B."/>
            <person name="Zhang G."/>
            <person name="Irie N."/>
        </authorList>
    </citation>
    <scope>NUCLEOTIDE SEQUENCE [LARGE SCALE GENOMIC DNA]</scope>
</reference>
<dbReference type="Proteomes" id="UP000031443">
    <property type="component" value="Unassembled WGS sequence"/>
</dbReference>